<feature type="transmembrane region" description="Helical" evidence="2">
    <location>
        <begin position="208"/>
        <end position="228"/>
    </location>
</feature>
<reference evidence="3" key="1">
    <citation type="journal article" date="2020" name="Stud. Mycol.">
        <title>101 Dothideomycetes genomes: a test case for predicting lifestyles and emergence of pathogens.</title>
        <authorList>
            <person name="Haridas S."/>
            <person name="Albert R."/>
            <person name="Binder M."/>
            <person name="Bloem J."/>
            <person name="Labutti K."/>
            <person name="Salamov A."/>
            <person name="Andreopoulos B."/>
            <person name="Baker S."/>
            <person name="Barry K."/>
            <person name="Bills G."/>
            <person name="Bluhm B."/>
            <person name="Cannon C."/>
            <person name="Castanera R."/>
            <person name="Culley D."/>
            <person name="Daum C."/>
            <person name="Ezra D."/>
            <person name="Gonzalez J."/>
            <person name="Henrissat B."/>
            <person name="Kuo A."/>
            <person name="Liang C."/>
            <person name="Lipzen A."/>
            <person name="Lutzoni F."/>
            <person name="Magnuson J."/>
            <person name="Mondo S."/>
            <person name="Nolan M."/>
            <person name="Ohm R."/>
            <person name="Pangilinan J."/>
            <person name="Park H.-J."/>
            <person name="Ramirez L."/>
            <person name="Alfaro M."/>
            <person name="Sun H."/>
            <person name="Tritt A."/>
            <person name="Yoshinaga Y."/>
            <person name="Zwiers L.-H."/>
            <person name="Turgeon B."/>
            <person name="Goodwin S."/>
            <person name="Spatafora J."/>
            <person name="Crous P."/>
            <person name="Grigoriev I."/>
        </authorList>
    </citation>
    <scope>NUCLEOTIDE SEQUENCE</scope>
    <source>
        <strain evidence="3">CBS 109.77</strain>
    </source>
</reference>
<feature type="transmembrane region" description="Helical" evidence="2">
    <location>
        <begin position="112"/>
        <end position="132"/>
    </location>
</feature>
<dbReference type="Proteomes" id="UP000799757">
    <property type="component" value="Unassembled WGS sequence"/>
</dbReference>
<protein>
    <recommendedName>
        <fullName evidence="5">Low temperature requirement A</fullName>
    </recommendedName>
</protein>
<sequence>MGHEEHHHEEKPLTFFASPLVEPGHEHGGHEKHAPESHTYASAHSSDIEEGKPKAADPNHVPFQNSDCEVHDSPAFHRHAEATTAELFYDLFFVANLTTFTSNLEINDRDSLTAYIGFFALLWLTWYQVSLYDVRFSADSVFERIAKGIHFGVMVGFAVIGPQWKPSQEVDDYKIYKAFGLILMVSRITLALQYSLTLFYSKKYKKTVLPLLLVIGSTLTAAILYGALTPAFPKTKPMLDEDGQPIPDTAIGQKSSVYIAWYVIAIMETILTVGVSMVMRVISFKGTHMVQRMSLLTLIILGEGIIVVCKSISKIVKNEYLWTAPVVGQVIASILIIYFLYMSYFDRLHEEHFGSIKQQLWSFLHFPLHTVFVLVLQGVSILVIWRQAVEAIDGLLTDVNFVLDQNFTTAEEYVVALNETVWGHVFYYVPKGVDATKEIKAVDDALYSIVDAFNYIDEEGTNQTAVAQITDGANELLSATFKTLFDSLSVSVPKPKKKAGEPAKAANFQDVANGYYAVFHLVVYYVFIAGGLALLLNAILGLLSLPSHKRNLSGYLRLAINAAAGVSLCLVTLIQYNENNLASYMASAWMIPTVCIVMFICVIVNHVRLPKRKVH</sequence>
<feature type="transmembrane region" description="Helical" evidence="2">
    <location>
        <begin position="555"/>
        <end position="576"/>
    </location>
</feature>
<feature type="transmembrane region" description="Helical" evidence="2">
    <location>
        <begin position="294"/>
        <end position="316"/>
    </location>
</feature>
<evidence type="ECO:0000313" key="3">
    <source>
        <dbReference type="EMBL" id="KAF2797449.1"/>
    </source>
</evidence>
<evidence type="ECO:0000313" key="4">
    <source>
        <dbReference type="Proteomes" id="UP000799757"/>
    </source>
</evidence>
<keyword evidence="2" id="KW-0472">Membrane</keyword>
<feature type="transmembrane region" description="Helical" evidence="2">
    <location>
        <begin position="176"/>
        <end position="196"/>
    </location>
</feature>
<feature type="transmembrane region" description="Helical" evidence="2">
    <location>
        <begin position="322"/>
        <end position="342"/>
    </location>
</feature>
<evidence type="ECO:0000256" key="1">
    <source>
        <dbReference type="SAM" id="MobiDB-lite"/>
    </source>
</evidence>
<dbReference type="PANTHER" id="PTHR42101:SF1">
    <property type="entry name" value="LOW TEMPERATURE REQUIREMENT A"/>
    <property type="match status" value="1"/>
</dbReference>
<feature type="compositionally biased region" description="Basic and acidic residues" evidence="1">
    <location>
        <begin position="23"/>
        <end position="36"/>
    </location>
</feature>
<feature type="transmembrane region" description="Helical" evidence="2">
    <location>
        <begin position="259"/>
        <end position="282"/>
    </location>
</feature>
<dbReference type="PANTHER" id="PTHR42101">
    <property type="entry name" value="CHROMOSOME 16, WHOLE GENOME SHOTGUN SEQUENCE"/>
    <property type="match status" value="1"/>
</dbReference>
<dbReference type="EMBL" id="MU001806">
    <property type="protein sequence ID" value="KAF2797449.1"/>
    <property type="molecule type" value="Genomic_DNA"/>
</dbReference>
<dbReference type="InterPro" id="IPR010640">
    <property type="entry name" value="Low_temperature_requirement_A"/>
</dbReference>
<name>A0A6A6XM78_9PLEO</name>
<feature type="transmembrane region" description="Helical" evidence="2">
    <location>
        <begin position="522"/>
        <end position="543"/>
    </location>
</feature>
<dbReference type="OrthoDB" id="3177213at2759"/>
<feature type="compositionally biased region" description="Basic and acidic residues" evidence="1">
    <location>
        <begin position="46"/>
        <end position="57"/>
    </location>
</feature>
<keyword evidence="2" id="KW-0812">Transmembrane</keyword>
<gene>
    <name evidence="3" type="ORF">K505DRAFT_405767</name>
</gene>
<accession>A0A6A6XM78</accession>
<feature type="transmembrane region" description="Helical" evidence="2">
    <location>
        <begin position="588"/>
        <end position="607"/>
    </location>
</feature>
<keyword evidence="4" id="KW-1185">Reference proteome</keyword>
<organism evidence="3 4">
    <name type="scientific">Melanomma pulvis-pyrius CBS 109.77</name>
    <dbReference type="NCBI Taxonomy" id="1314802"/>
    <lineage>
        <taxon>Eukaryota</taxon>
        <taxon>Fungi</taxon>
        <taxon>Dikarya</taxon>
        <taxon>Ascomycota</taxon>
        <taxon>Pezizomycotina</taxon>
        <taxon>Dothideomycetes</taxon>
        <taxon>Pleosporomycetidae</taxon>
        <taxon>Pleosporales</taxon>
        <taxon>Melanommataceae</taxon>
        <taxon>Melanomma</taxon>
    </lineage>
</organism>
<evidence type="ECO:0000256" key="2">
    <source>
        <dbReference type="SAM" id="Phobius"/>
    </source>
</evidence>
<dbReference type="Pfam" id="PF06772">
    <property type="entry name" value="LtrA"/>
    <property type="match status" value="1"/>
</dbReference>
<evidence type="ECO:0008006" key="5">
    <source>
        <dbReference type="Google" id="ProtNLM"/>
    </source>
</evidence>
<feature type="transmembrane region" description="Helical" evidence="2">
    <location>
        <begin position="144"/>
        <end position="164"/>
    </location>
</feature>
<proteinExistence type="predicted"/>
<feature type="transmembrane region" description="Helical" evidence="2">
    <location>
        <begin position="363"/>
        <end position="385"/>
    </location>
</feature>
<feature type="compositionally biased region" description="Basic and acidic residues" evidence="1">
    <location>
        <begin position="1"/>
        <end position="12"/>
    </location>
</feature>
<feature type="region of interest" description="Disordered" evidence="1">
    <location>
        <begin position="1"/>
        <end position="64"/>
    </location>
</feature>
<dbReference type="AlphaFoldDB" id="A0A6A6XM78"/>
<keyword evidence="2" id="KW-1133">Transmembrane helix</keyword>